<dbReference type="Proteomes" id="UP001157160">
    <property type="component" value="Unassembled WGS sequence"/>
</dbReference>
<evidence type="ECO:0000313" key="3">
    <source>
        <dbReference type="Proteomes" id="UP001157160"/>
    </source>
</evidence>
<reference evidence="2 3" key="1">
    <citation type="journal article" date="2014" name="Int. J. Syst. Evol. Microbiol.">
        <title>Complete genome sequence of Corynebacterium casei LMG S-19264T (=DSM 44701T), isolated from a smear-ripened cheese.</title>
        <authorList>
            <consortium name="US DOE Joint Genome Institute (JGI-PGF)"/>
            <person name="Walter F."/>
            <person name="Albersmeier A."/>
            <person name="Kalinowski J."/>
            <person name="Ruckert C."/>
        </authorList>
    </citation>
    <scope>NUCLEOTIDE SEQUENCE [LARGE SCALE GENOMIC DNA]</scope>
    <source>
        <strain evidence="2 3">NBRC 112289</strain>
    </source>
</reference>
<keyword evidence="1" id="KW-1133">Transmembrane helix</keyword>
<sequence>MTTSNRALNRLALILLGLIALAGAALLLRPEIDQLLEPAGLVTPTLGLTEAPAPWLQGGIIALAALAVIIALAWTTTRGRGADGTALERDGISIDANLVEGMLRRHLDDATEIAHVRLRAFRPKDRVLLAEIQVTRGADLADIHHRVRNAVTTTDQQLGTPLPLVAHITTGLRSRLAHERRTH</sequence>
<keyword evidence="1" id="KW-0472">Membrane</keyword>
<dbReference type="RefSeq" id="WP_284231847.1">
    <property type="nucleotide sequence ID" value="NZ_BSUL01000001.1"/>
</dbReference>
<evidence type="ECO:0000256" key="1">
    <source>
        <dbReference type="SAM" id="Phobius"/>
    </source>
</evidence>
<gene>
    <name evidence="2" type="ORF">GCM10025874_17730</name>
</gene>
<comment type="caution">
    <text evidence="2">The sequence shown here is derived from an EMBL/GenBank/DDBJ whole genome shotgun (WGS) entry which is preliminary data.</text>
</comment>
<keyword evidence="1" id="KW-0812">Transmembrane</keyword>
<organism evidence="2 3">
    <name type="scientific">Arenivirga flava</name>
    <dbReference type="NCBI Taxonomy" id="1930060"/>
    <lineage>
        <taxon>Bacteria</taxon>
        <taxon>Bacillati</taxon>
        <taxon>Actinomycetota</taxon>
        <taxon>Actinomycetes</taxon>
        <taxon>Micrococcales</taxon>
        <taxon>Microbacteriaceae</taxon>
        <taxon>Arenivirga</taxon>
    </lineage>
</organism>
<evidence type="ECO:0000313" key="2">
    <source>
        <dbReference type="EMBL" id="GMA28520.1"/>
    </source>
</evidence>
<dbReference type="EMBL" id="BSUL01000001">
    <property type="protein sequence ID" value="GMA28520.1"/>
    <property type="molecule type" value="Genomic_DNA"/>
</dbReference>
<accession>A0AA37UKT4</accession>
<proteinExistence type="predicted"/>
<feature type="transmembrane region" description="Helical" evidence="1">
    <location>
        <begin position="54"/>
        <end position="74"/>
    </location>
</feature>
<dbReference type="AlphaFoldDB" id="A0AA37UKT4"/>
<name>A0AA37UKT4_9MICO</name>
<protein>
    <submittedName>
        <fullName evidence="2">Uncharacterized protein</fullName>
    </submittedName>
</protein>
<keyword evidence="3" id="KW-1185">Reference proteome</keyword>